<organism evidence="2 3">
    <name type="scientific">Anaerovibrio lipolyticus DSM 3074</name>
    <dbReference type="NCBI Taxonomy" id="1120997"/>
    <lineage>
        <taxon>Bacteria</taxon>
        <taxon>Bacillati</taxon>
        <taxon>Bacillota</taxon>
        <taxon>Negativicutes</taxon>
        <taxon>Selenomonadales</taxon>
        <taxon>Selenomonadaceae</taxon>
        <taxon>Anaerovibrio</taxon>
    </lineage>
</organism>
<evidence type="ECO:0000259" key="1">
    <source>
        <dbReference type="Pfam" id="PF23961"/>
    </source>
</evidence>
<dbReference type="Pfam" id="PF23961">
    <property type="entry name" value="Phage_tail_terminator_9"/>
    <property type="match status" value="1"/>
</dbReference>
<name>A0A1M6CLT7_9FIRM</name>
<dbReference type="Proteomes" id="UP000191240">
    <property type="component" value="Unassembled WGS sequence"/>
</dbReference>
<evidence type="ECO:0000313" key="3">
    <source>
        <dbReference type="Proteomes" id="UP000191240"/>
    </source>
</evidence>
<dbReference type="InterPro" id="IPR057087">
    <property type="entry name" value="Gp12-like"/>
</dbReference>
<evidence type="ECO:0000313" key="2">
    <source>
        <dbReference type="EMBL" id="SHI61919.1"/>
    </source>
</evidence>
<gene>
    <name evidence="2" type="ORF">SAMN02745671_01173</name>
</gene>
<proteinExistence type="predicted"/>
<accession>A0A1M6CLT7</accession>
<sequence>MIWANQNLPKLKRPFATLWLYGSREEAYTESRPSANPQDLNRILVTPTEAVLEVQLFGEKGTFPYDDLEHLVGRLAVDSVVNKCYLAGVSFFDSEAVQDISGLLDDRQTYECRAAVDLHVRFMKVIADDNTIIEQVEGITIPASGNGDGTGGDNIDGVVTVGQLIYGKIGEDGTIEDGGYSIPVNISTEFKGT</sequence>
<feature type="domain" description="Phage neck terminator protein gp12-like" evidence="1">
    <location>
        <begin position="3"/>
        <end position="140"/>
    </location>
</feature>
<dbReference type="EMBL" id="FQYW01000008">
    <property type="protein sequence ID" value="SHI61919.1"/>
    <property type="molecule type" value="Genomic_DNA"/>
</dbReference>
<dbReference type="NCBIfam" id="NF047498">
    <property type="entry name" value="LIC_12616_fam"/>
    <property type="match status" value="1"/>
</dbReference>
<dbReference type="AlphaFoldDB" id="A0A1M6CLT7"/>
<protein>
    <recommendedName>
        <fullName evidence="1">Phage neck terminator protein gp12-like domain-containing protein</fullName>
    </recommendedName>
</protein>
<reference evidence="2 3" key="1">
    <citation type="submission" date="2016-11" db="EMBL/GenBank/DDBJ databases">
        <authorList>
            <person name="Jaros S."/>
            <person name="Januszkiewicz K."/>
            <person name="Wedrychowicz H."/>
        </authorList>
    </citation>
    <scope>NUCLEOTIDE SEQUENCE [LARGE SCALE GENOMIC DNA]</scope>
    <source>
        <strain evidence="2 3">DSM 3074</strain>
    </source>
</reference>